<dbReference type="Pfam" id="PF13102">
    <property type="entry name" value="Phage_int_SAM_5"/>
    <property type="match status" value="1"/>
</dbReference>
<evidence type="ECO:0000256" key="1">
    <source>
        <dbReference type="ARBA" id="ARBA00023125"/>
    </source>
</evidence>
<name>A0A316EF20_9FLAO</name>
<dbReference type="Gene3D" id="1.10.150.130">
    <property type="match status" value="1"/>
</dbReference>
<sequence>MHNNSTLSVLIFTRDIIYNPEKLTIYARITVDKRRAEISLKRYIPVNDWDASKGRVTGTTQRARLLNSYLDEVYVQIMEAHKQLLSEGKMITAHAIKARYLGQDERYKSLKELIAYHNTNMDSVLKYGTMKNYYSTERYLHKFLNDKFKTPDIYLKQLNYRFIIDFEQYLLRYRPEKARKTCSN</sequence>
<reference evidence="4 5" key="1">
    <citation type="submission" date="2018-05" db="EMBL/GenBank/DDBJ databases">
        <title>Genomic Encyclopedia of Archaeal and Bacterial Type Strains, Phase II (KMG-II): from individual species to whole genera.</title>
        <authorList>
            <person name="Goeker M."/>
        </authorList>
    </citation>
    <scope>NUCLEOTIDE SEQUENCE [LARGE SCALE GENOMIC DNA]</scope>
    <source>
        <strain evidence="4 5">DSM 23514</strain>
    </source>
</reference>
<dbReference type="RefSeq" id="WP_223308403.1">
    <property type="nucleotide sequence ID" value="NZ_JACWLN010000009.1"/>
</dbReference>
<dbReference type="Proteomes" id="UP000245667">
    <property type="component" value="Unassembled WGS sequence"/>
</dbReference>
<proteinExistence type="predicted"/>
<gene>
    <name evidence="4" type="ORF">LX92_03721</name>
</gene>
<comment type="caution">
    <text evidence="4">The sequence shown here is derived from an EMBL/GenBank/DDBJ whole genome shotgun (WGS) entry which is preliminary data.</text>
</comment>
<evidence type="ECO:0000313" key="4">
    <source>
        <dbReference type="EMBL" id="PWK21570.1"/>
    </source>
</evidence>
<protein>
    <submittedName>
        <fullName evidence="4">Integrase-like protein</fullName>
    </submittedName>
</protein>
<dbReference type="InterPro" id="IPR035386">
    <property type="entry name" value="Arm-DNA-bind_5"/>
</dbReference>
<keyword evidence="1" id="KW-0238">DNA-binding</keyword>
<dbReference type="GO" id="GO:0003677">
    <property type="term" value="F:DNA binding"/>
    <property type="evidence" value="ECO:0007669"/>
    <property type="project" value="UniProtKB-KW"/>
</dbReference>
<evidence type="ECO:0000313" key="5">
    <source>
        <dbReference type="Proteomes" id="UP000245667"/>
    </source>
</evidence>
<dbReference type="InterPro" id="IPR010998">
    <property type="entry name" value="Integrase_recombinase_N"/>
</dbReference>
<dbReference type="InterPro" id="IPR025269">
    <property type="entry name" value="SAM-like_dom"/>
</dbReference>
<dbReference type="AlphaFoldDB" id="A0A316EF20"/>
<evidence type="ECO:0000259" key="2">
    <source>
        <dbReference type="Pfam" id="PF13102"/>
    </source>
</evidence>
<accession>A0A316EF20</accession>
<dbReference type="Pfam" id="PF17293">
    <property type="entry name" value="Arm-DNA-bind_5"/>
    <property type="match status" value="1"/>
</dbReference>
<organism evidence="4 5">
    <name type="scientific">Maribacter polysiphoniae</name>
    <dbReference type="NCBI Taxonomy" id="429344"/>
    <lineage>
        <taxon>Bacteria</taxon>
        <taxon>Pseudomonadati</taxon>
        <taxon>Bacteroidota</taxon>
        <taxon>Flavobacteriia</taxon>
        <taxon>Flavobacteriales</taxon>
        <taxon>Flavobacteriaceae</taxon>
        <taxon>Maribacter</taxon>
    </lineage>
</organism>
<evidence type="ECO:0000259" key="3">
    <source>
        <dbReference type="Pfam" id="PF17293"/>
    </source>
</evidence>
<feature type="domain" description="Phage integrase SAM-like" evidence="2">
    <location>
        <begin position="110"/>
        <end position="183"/>
    </location>
</feature>
<feature type="domain" description="Arm DNA-binding" evidence="3">
    <location>
        <begin position="22"/>
        <end position="97"/>
    </location>
</feature>
<dbReference type="EMBL" id="QGGQ01000011">
    <property type="protein sequence ID" value="PWK21570.1"/>
    <property type="molecule type" value="Genomic_DNA"/>
</dbReference>